<accession>A0AAN8ZT05</accession>
<feature type="signal peptide" evidence="5">
    <location>
        <begin position="1"/>
        <end position="22"/>
    </location>
</feature>
<dbReference type="InterPro" id="IPR050653">
    <property type="entry name" value="Prot_Inhib_GrowthFact_Antg"/>
</dbReference>
<evidence type="ECO:0000313" key="8">
    <source>
        <dbReference type="Proteomes" id="UP001381693"/>
    </source>
</evidence>
<evidence type="ECO:0000256" key="2">
    <source>
        <dbReference type="ARBA" id="ARBA00022900"/>
    </source>
</evidence>
<evidence type="ECO:0000259" key="6">
    <source>
        <dbReference type="PROSITE" id="PS51465"/>
    </source>
</evidence>
<evidence type="ECO:0000256" key="1">
    <source>
        <dbReference type="ARBA" id="ARBA00022690"/>
    </source>
</evidence>
<feature type="compositionally biased region" description="Basic residues" evidence="4">
    <location>
        <begin position="389"/>
        <end position="399"/>
    </location>
</feature>
<reference evidence="7 8" key="1">
    <citation type="submission" date="2023-11" db="EMBL/GenBank/DDBJ databases">
        <title>Halocaridina rubra genome assembly.</title>
        <authorList>
            <person name="Smith C."/>
        </authorList>
    </citation>
    <scope>NUCLEOTIDE SEQUENCE [LARGE SCALE GENOMIC DNA]</scope>
    <source>
        <strain evidence="7">EP-1</strain>
        <tissue evidence="7">Whole</tissue>
    </source>
</reference>
<feature type="domain" description="Kazal-like" evidence="6">
    <location>
        <begin position="313"/>
        <end position="369"/>
    </location>
</feature>
<proteinExistence type="predicted"/>
<evidence type="ECO:0000256" key="4">
    <source>
        <dbReference type="SAM" id="MobiDB-lite"/>
    </source>
</evidence>
<name>A0AAN8ZT05_HALRR</name>
<organism evidence="7 8">
    <name type="scientific">Halocaridina rubra</name>
    <name type="common">Hawaiian red shrimp</name>
    <dbReference type="NCBI Taxonomy" id="373956"/>
    <lineage>
        <taxon>Eukaryota</taxon>
        <taxon>Metazoa</taxon>
        <taxon>Ecdysozoa</taxon>
        <taxon>Arthropoda</taxon>
        <taxon>Crustacea</taxon>
        <taxon>Multicrustacea</taxon>
        <taxon>Malacostraca</taxon>
        <taxon>Eumalacostraca</taxon>
        <taxon>Eucarida</taxon>
        <taxon>Decapoda</taxon>
        <taxon>Pleocyemata</taxon>
        <taxon>Caridea</taxon>
        <taxon>Atyoidea</taxon>
        <taxon>Atyidae</taxon>
        <taxon>Halocaridina</taxon>
    </lineage>
</organism>
<feature type="domain" description="Kazal-like" evidence="6">
    <location>
        <begin position="77"/>
        <end position="129"/>
    </location>
</feature>
<comment type="caution">
    <text evidence="7">The sequence shown here is derived from an EMBL/GenBank/DDBJ whole genome shotgun (WGS) entry which is preliminary data.</text>
</comment>
<feature type="domain" description="Kazal-like" evidence="6">
    <location>
        <begin position="273"/>
        <end position="308"/>
    </location>
</feature>
<dbReference type="PROSITE" id="PS51465">
    <property type="entry name" value="KAZAL_2"/>
    <property type="match status" value="6"/>
</dbReference>
<dbReference type="Pfam" id="PF00050">
    <property type="entry name" value="Kazal_1"/>
    <property type="match status" value="1"/>
</dbReference>
<dbReference type="Pfam" id="PF07648">
    <property type="entry name" value="Kazal_2"/>
    <property type="match status" value="5"/>
</dbReference>
<protein>
    <recommendedName>
        <fullName evidence="6">Kazal-like domain-containing protein</fullName>
    </recommendedName>
</protein>
<evidence type="ECO:0000313" key="7">
    <source>
        <dbReference type="EMBL" id="KAK7067326.1"/>
    </source>
</evidence>
<keyword evidence="8" id="KW-1185">Reference proteome</keyword>
<dbReference type="SUPFAM" id="SSF100895">
    <property type="entry name" value="Kazal-type serine protease inhibitors"/>
    <property type="match status" value="6"/>
</dbReference>
<dbReference type="PANTHER" id="PTHR10913">
    <property type="entry name" value="FOLLISTATIN-RELATED"/>
    <property type="match status" value="1"/>
</dbReference>
<feature type="compositionally biased region" description="Low complexity" evidence="4">
    <location>
        <begin position="406"/>
        <end position="418"/>
    </location>
</feature>
<feature type="domain" description="Kazal-like" evidence="6">
    <location>
        <begin position="177"/>
        <end position="214"/>
    </location>
</feature>
<feature type="chain" id="PRO_5043004775" description="Kazal-like domain-containing protein" evidence="5">
    <location>
        <begin position="23"/>
        <end position="483"/>
    </location>
</feature>
<dbReference type="AlphaFoldDB" id="A0AAN8ZT05"/>
<dbReference type="CDD" id="cd00104">
    <property type="entry name" value="KAZAL_FS"/>
    <property type="match status" value="6"/>
</dbReference>
<dbReference type="GO" id="GO:0005576">
    <property type="term" value="C:extracellular region"/>
    <property type="evidence" value="ECO:0007669"/>
    <property type="project" value="TreeGrafter"/>
</dbReference>
<dbReference type="Gene3D" id="3.30.60.30">
    <property type="match status" value="6"/>
</dbReference>
<evidence type="ECO:0000256" key="3">
    <source>
        <dbReference type="ARBA" id="ARBA00023157"/>
    </source>
</evidence>
<keyword evidence="1" id="KW-0646">Protease inhibitor</keyword>
<dbReference type="InterPro" id="IPR036058">
    <property type="entry name" value="Kazal_dom_sf"/>
</dbReference>
<dbReference type="InterPro" id="IPR002350">
    <property type="entry name" value="Kazal_dom"/>
</dbReference>
<keyword evidence="2" id="KW-0722">Serine protease inhibitor</keyword>
<gene>
    <name evidence="7" type="ORF">SK128_006360</name>
</gene>
<keyword evidence="5" id="KW-0732">Signal</keyword>
<dbReference type="EMBL" id="JAXCGZ010018877">
    <property type="protein sequence ID" value="KAK7067326.1"/>
    <property type="molecule type" value="Genomic_DNA"/>
</dbReference>
<feature type="domain" description="Kazal-like" evidence="6">
    <location>
        <begin position="130"/>
        <end position="176"/>
    </location>
</feature>
<sequence>MKNTKFASIIIFLLYMLPEVAARDIEGCNVNGDFYDESELVYEDKEHCLKLQCLREIANNKTRYKVRTVPYENCECNTIPCPSSESCPLAKDPVCGNDGVFYTNRCFLGVKACSKKNLKEAANPKLCQVCPNQCPDTYSPVCGSDGVLYDNICKFQKVACITAGLVEATDPFICDICPDLCNAEYKPVCASNGMAFSNPCELRKFTCKENSSISLSLDPSLCGNMCPSCPSQRDPVCGSDDVTYINECSLKSVARPCGSKEIEVSYRGPCYRDCYDTVCNSDYDPICGTDGVLYENACKFYQEICTNGALREAGDPSVCKYCENANCTEKINPICGSNGITYRNICDLKAAICKDPFLSEAQDDSICWDSVLDETMFAHKQVDNNNGRRQGRRLPASRRKPQDNVQRLSSSNSSSRLRTNNRQRRLQCIFNDEKYFQRNTIKRLDSHCLQIMCGKKKRKAHLFFLPLHVTRGQHCVCEKTENQ</sequence>
<keyword evidence="3" id="KW-1015">Disulfide bond</keyword>
<feature type="region of interest" description="Disordered" evidence="4">
    <location>
        <begin position="383"/>
        <end position="420"/>
    </location>
</feature>
<dbReference type="PANTHER" id="PTHR10913:SF45">
    <property type="entry name" value="FOLLISTATIN, ISOFORM A-RELATED"/>
    <property type="match status" value="1"/>
</dbReference>
<feature type="domain" description="Kazal-like" evidence="6">
    <location>
        <begin position="216"/>
        <end position="272"/>
    </location>
</feature>
<evidence type="ECO:0000256" key="5">
    <source>
        <dbReference type="SAM" id="SignalP"/>
    </source>
</evidence>
<dbReference type="Proteomes" id="UP001381693">
    <property type="component" value="Unassembled WGS sequence"/>
</dbReference>
<dbReference type="SMART" id="SM00280">
    <property type="entry name" value="KAZAL"/>
    <property type="match status" value="6"/>
</dbReference>